<feature type="chain" id="PRO_5017734665" evidence="3">
    <location>
        <begin position="22"/>
        <end position="318"/>
    </location>
</feature>
<keyword evidence="3" id="KW-0732">Signal</keyword>
<keyword evidence="2" id="KW-0479">Metal-binding</keyword>
<dbReference type="GO" id="GO:0016852">
    <property type="term" value="F:sirohydrochlorin cobaltochelatase activity"/>
    <property type="evidence" value="ECO:0007669"/>
    <property type="project" value="InterPro"/>
</dbReference>
<evidence type="ECO:0000256" key="2">
    <source>
        <dbReference type="PIRSR" id="PIRSR033579-3"/>
    </source>
</evidence>
<evidence type="ECO:0000313" key="4">
    <source>
        <dbReference type="EMBL" id="RGN32715.1"/>
    </source>
</evidence>
<dbReference type="CDD" id="cd03413">
    <property type="entry name" value="CbiK_C"/>
    <property type="match status" value="1"/>
</dbReference>
<feature type="binding site" evidence="2">
    <location>
        <position position="190"/>
    </location>
    <ligand>
        <name>Co(2+)</name>
        <dbReference type="ChEBI" id="CHEBI:48828"/>
    </ligand>
</feature>
<dbReference type="PIRSF" id="PIRSF033579">
    <property type="entry name" value="Anaer_Co_chel"/>
    <property type="match status" value="1"/>
</dbReference>
<dbReference type="InterPro" id="IPR010388">
    <property type="entry name" value="Anaerobic_Co-chelatase"/>
</dbReference>
<dbReference type="GO" id="GO:0019251">
    <property type="term" value="P:anaerobic cobalamin biosynthetic process"/>
    <property type="evidence" value="ECO:0007669"/>
    <property type="project" value="InterPro"/>
</dbReference>
<dbReference type="Pfam" id="PF06180">
    <property type="entry name" value="CbiK"/>
    <property type="match status" value="1"/>
</dbReference>
<feature type="signal peptide" evidence="3">
    <location>
        <begin position="1"/>
        <end position="21"/>
    </location>
</feature>
<feature type="active site" description="Proton acceptor" evidence="1">
    <location>
        <position position="190"/>
    </location>
</feature>
<feature type="binding site" evidence="2">
    <location>
        <position position="253"/>
    </location>
    <ligand>
        <name>Co(2+)</name>
        <dbReference type="ChEBI" id="CHEBI:48828"/>
    </ligand>
</feature>
<sequence>MRTFYFLLFLLSIPLLCPAHEGENFIASDMLANMKPGDKAALLMVHFGTTHDDTRALTIDAINAKTHKAFPDLEMREAFTSRIIIRRLKARGIKKLTPLDAMLRLRSEGYTHVIVQSTNIIDGVEMEALRRDMESVQPFFKEIRIGTPLLYSTEDAEKVVSILGNRLDATAQGKKVSSKKNMEHFVLVGHGTYTPSTAIYSQMDYMLKAYGLSNFHVGTIEGYPSFETMLSQLKAGKAKQVTLVPFMFVAGDHAKNDIAGEWKEALEKKGYAVNVRMEGMGQIPEIQEIFIDHIRFSLKHRMLDIMDKKAAYAAGKDE</sequence>
<evidence type="ECO:0000256" key="1">
    <source>
        <dbReference type="PIRSR" id="PIRSR033579-1"/>
    </source>
</evidence>
<protein>
    <submittedName>
        <fullName evidence="4">Sirohydrochlorin cobaltochelatase</fullName>
    </submittedName>
</protein>
<organism evidence="4 5">
    <name type="scientific">Bacteroides oleiciplenus</name>
    <dbReference type="NCBI Taxonomy" id="626931"/>
    <lineage>
        <taxon>Bacteria</taxon>
        <taxon>Pseudomonadati</taxon>
        <taxon>Bacteroidota</taxon>
        <taxon>Bacteroidia</taxon>
        <taxon>Bacteroidales</taxon>
        <taxon>Bacteroidaceae</taxon>
        <taxon>Bacteroides</taxon>
    </lineage>
</organism>
<dbReference type="EMBL" id="QSUL01000013">
    <property type="protein sequence ID" value="RGN32715.1"/>
    <property type="molecule type" value="Genomic_DNA"/>
</dbReference>
<proteinExistence type="predicted"/>
<reference evidence="4 5" key="1">
    <citation type="submission" date="2018-08" db="EMBL/GenBank/DDBJ databases">
        <title>A genome reference for cultivated species of the human gut microbiota.</title>
        <authorList>
            <person name="Zou Y."/>
            <person name="Xue W."/>
            <person name="Luo G."/>
        </authorList>
    </citation>
    <scope>NUCLEOTIDE SEQUENCE [LARGE SCALE GENOMIC DNA]</scope>
    <source>
        <strain evidence="4 5">OM05-15BH</strain>
    </source>
</reference>
<dbReference type="RefSeq" id="WP_117725114.1">
    <property type="nucleotide sequence ID" value="NZ_QSUL01000013.1"/>
</dbReference>
<dbReference type="GO" id="GO:0046872">
    <property type="term" value="F:metal ion binding"/>
    <property type="evidence" value="ECO:0007669"/>
    <property type="project" value="UniProtKB-KW"/>
</dbReference>
<dbReference type="CDD" id="cd03412">
    <property type="entry name" value="CbiK_N"/>
    <property type="match status" value="1"/>
</dbReference>
<dbReference type="AlphaFoldDB" id="A0A3E5B5T3"/>
<dbReference type="SUPFAM" id="SSF53800">
    <property type="entry name" value="Chelatase"/>
    <property type="match status" value="1"/>
</dbReference>
<name>A0A3E5B5T3_9BACE</name>
<keyword evidence="2" id="KW-0170">Cobalt</keyword>
<dbReference type="Gene3D" id="3.40.50.1400">
    <property type="match status" value="2"/>
</dbReference>
<comment type="caution">
    <text evidence="4">The sequence shown here is derived from an EMBL/GenBank/DDBJ whole genome shotgun (WGS) entry which is preliminary data.</text>
</comment>
<dbReference type="Proteomes" id="UP000260983">
    <property type="component" value="Unassembled WGS sequence"/>
</dbReference>
<gene>
    <name evidence="4" type="ORF">DXB65_18320</name>
</gene>
<evidence type="ECO:0000313" key="5">
    <source>
        <dbReference type="Proteomes" id="UP000260983"/>
    </source>
</evidence>
<feature type="binding site" evidence="2">
    <location>
        <position position="221"/>
    </location>
    <ligand>
        <name>Co(2+)</name>
        <dbReference type="ChEBI" id="CHEBI:48828"/>
    </ligand>
</feature>
<accession>A0A3E5B5T3</accession>
<evidence type="ECO:0000256" key="3">
    <source>
        <dbReference type="SAM" id="SignalP"/>
    </source>
</evidence>